<dbReference type="OrthoDB" id="2113965at2759"/>
<evidence type="ECO:0000313" key="6">
    <source>
        <dbReference type="Proteomes" id="UP000053237"/>
    </source>
</evidence>
<sequence>MQLKRSIHAPDEDYIHESLNDAHLYSCGREIVSKKIAVSDEIESVSAEATRQLKANKEADLTPSGDSQEGFQYRRMHSPPIQTDVSRHKSDAQEDMDINKIAACALRAQMLGDLDQFQLYKNKLGEREAELHESIASTGSISKHHSNSFSGFGQKSVRHGKKEQNQRTLANTESSLEDLVRQERISHAHNAICGVMKPHLSGVEQLVPFTAEKTARRIEQALILSKTGESQKERCWHCLQNPQFRNSELLSVGRCTYLITAHSSQRLAPQHCWIVPLHHLPSFAAADDQTWKEVQLYQQSLRAFFRRINKSVIFLEQTSAPHHRRHTKIECIPVVPAIASSASLYFRQELLQATEEWATHSKILEINGPEKGFRRIVPSRTPYFYVEWDNGKGYAHIIENESKFSRQFGLDVIKGMAESSEQDAAEEESTIDDSFDQNKEKSEFKSQWPSFDWTTQLDE</sequence>
<evidence type="ECO:0008006" key="7">
    <source>
        <dbReference type="Google" id="ProtNLM"/>
    </source>
</evidence>
<gene>
    <name evidence="5" type="ORF">BN9_012660</name>
</gene>
<organism evidence="5 6">
    <name type="scientific">Albugo candida</name>
    <dbReference type="NCBI Taxonomy" id="65357"/>
    <lineage>
        <taxon>Eukaryota</taxon>
        <taxon>Sar</taxon>
        <taxon>Stramenopiles</taxon>
        <taxon>Oomycota</taxon>
        <taxon>Peronosporomycetes</taxon>
        <taxon>Albuginales</taxon>
        <taxon>Albuginaceae</taxon>
        <taxon>Albugo</taxon>
    </lineage>
</organism>
<comment type="caution">
    <text evidence="5">The sequence shown here is derived from an EMBL/GenBank/DDBJ whole genome shotgun (WGS) entry which is preliminary data.</text>
</comment>
<dbReference type="GO" id="GO:0000398">
    <property type="term" value="P:mRNA splicing, via spliceosome"/>
    <property type="evidence" value="ECO:0007669"/>
    <property type="project" value="TreeGrafter"/>
</dbReference>
<keyword evidence="6" id="KW-1185">Reference proteome</keyword>
<feature type="domain" description="Cwf19-like protein C-terminal" evidence="3">
    <location>
        <begin position="356"/>
        <end position="454"/>
    </location>
</feature>
<dbReference type="InterPro" id="IPR006767">
    <property type="entry name" value="Cwf19-like_C_dom-2"/>
</dbReference>
<protein>
    <recommendedName>
        <fullName evidence="7">Cwf19-like C-terminal domain-containing protein</fullName>
    </recommendedName>
</protein>
<dbReference type="InParanoid" id="A0A024G0W4"/>
<dbReference type="InterPro" id="IPR040194">
    <property type="entry name" value="Cwf19-like"/>
</dbReference>
<dbReference type="Proteomes" id="UP000053237">
    <property type="component" value="Unassembled WGS sequence"/>
</dbReference>
<feature type="domain" description="Cwf19-like C-terminal" evidence="4">
    <location>
        <begin position="229"/>
        <end position="347"/>
    </location>
</feature>
<accession>A0A024G0W4</accession>
<dbReference type="PANTHER" id="PTHR12072:SF5">
    <property type="entry name" value="CWF19-LIKE PROTEIN 2"/>
    <property type="match status" value="1"/>
</dbReference>
<dbReference type="PANTHER" id="PTHR12072">
    <property type="entry name" value="CWF19, CELL CYCLE CONTROL PROTEIN"/>
    <property type="match status" value="1"/>
</dbReference>
<dbReference type="AlphaFoldDB" id="A0A024G0W4"/>
<proteinExistence type="inferred from homology"/>
<dbReference type="InterPro" id="IPR006768">
    <property type="entry name" value="Cwf19-like_C_dom-1"/>
</dbReference>
<comment type="similarity">
    <text evidence="1">Belongs to the CWF19 family.</text>
</comment>
<feature type="compositionally biased region" description="Polar residues" evidence="2">
    <location>
        <begin position="137"/>
        <end position="153"/>
    </location>
</feature>
<feature type="compositionally biased region" description="Acidic residues" evidence="2">
    <location>
        <begin position="420"/>
        <end position="435"/>
    </location>
</feature>
<name>A0A024G0W4_9STRA</name>
<dbReference type="EMBL" id="CAIX01000009">
    <property type="protein sequence ID" value="CCI40482.1"/>
    <property type="molecule type" value="Genomic_DNA"/>
</dbReference>
<evidence type="ECO:0000256" key="1">
    <source>
        <dbReference type="ARBA" id="ARBA00006795"/>
    </source>
</evidence>
<evidence type="ECO:0000256" key="2">
    <source>
        <dbReference type="SAM" id="MobiDB-lite"/>
    </source>
</evidence>
<feature type="region of interest" description="Disordered" evidence="2">
    <location>
        <begin position="418"/>
        <end position="459"/>
    </location>
</feature>
<feature type="region of interest" description="Disordered" evidence="2">
    <location>
        <begin position="137"/>
        <end position="171"/>
    </location>
</feature>
<evidence type="ECO:0000259" key="3">
    <source>
        <dbReference type="Pfam" id="PF04676"/>
    </source>
</evidence>
<evidence type="ECO:0000313" key="5">
    <source>
        <dbReference type="EMBL" id="CCI40482.1"/>
    </source>
</evidence>
<evidence type="ECO:0000259" key="4">
    <source>
        <dbReference type="Pfam" id="PF04677"/>
    </source>
</evidence>
<feature type="compositionally biased region" description="Polar residues" evidence="2">
    <location>
        <begin position="445"/>
        <end position="459"/>
    </location>
</feature>
<reference evidence="5 6" key="1">
    <citation type="submission" date="2012-05" db="EMBL/GenBank/DDBJ databases">
        <title>Recombination and specialization in a pathogen metapopulation.</title>
        <authorList>
            <person name="Gardiner A."/>
            <person name="Kemen E."/>
            <person name="Schultz-Larsen T."/>
            <person name="MacLean D."/>
            <person name="Van Oosterhout C."/>
            <person name="Jones J.D.G."/>
        </authorList>
    </citation>
    <scope>NUCLEOTIDE SEQUENCE [LARGE SCALE GENOMIC DNA]</scope>
    <source>
        <strain evidence="5 6">Ac Nc2</strain>
    </source>
</reference>
<dbReference type="GO" id="GO:0071014">
    <property type="term" value="C:post-mRNA release spliceosomal complex"/>
    <property type="evidence" value="ECO:0007669"/>
    <property type="project" value="TreeGrafter"/>
</dbReference>
<dbReference type="Pfam" id="PF04677">
    <property type="entry name" value="CwfJ_C_1"/>
    <property type="match status" value="1"/>
</dbReference>
<dbReference type="Pfam" id="PF04676">
    <property type="entry name" value="CwfJ_C_2"/>
    <property type="match status" value="1"/>
</dbReference>
<dbReference type="STRING" id="65357.A0A024G0W4"/>